<gene>
    <name evidence="2" type="ORF">BVC80_8733g12</name>
</gene>
<reference evidence="2 3" key="1">
    <citation type="journal article" date="2017" name="Mol. Plant">
        <title>The Genome of Medicinal Plant Macleaya cordata Provides New Insights into Benzylisoquinoline Alkaloids Metabolism.</title>
        <authorList>
            <person name="Liu X."/>
            <person name="Liu Y."/>
            <person name="Huang P."/>
            <person name="Ma Y."/>
            <person name="Qing Z."/>
            <person name="Tang Q."/>
            <person name="Cao H."/>
            <person name="Cheng P."/>
            <person name="Zheng Y."/>
            <person name="Yuan Z."/>
            <person name="Zhou Y."/>
            <person name="Liu J."/>
            <person name="Tang Z."/>
            <person name="Zhuo Y."/>
            <person name="Zhang Y."/>
            <person name="Yu L."/>
            <person name="Huang J."/>
            <person name="Yang P."/>
            <person name="Peng Q."/>
            <person name="Zhang J."/>
            <person name="Jiang W."/>
            <person name="Zhang Z."/>
            <person name="Lin K."/>
            <person name="Ro D.K."/>
            <person name="Chen X."/>
            <person name="Xiong X."/>
            <person name="Shang Y."/>
            <person name="Huang S."/>
            <person name="Zeng J."/>
        </authorList>
    </citation>
    <scope>NUCLEOTIDE SEQUENCE [LARGE SCALE GENOMIC DNA]</scope>
    <source>
        <strain evidence="3">cv. BLH2017</strain>
        <tissue evidence="2">Root</tissue>
    </source>
</reference>
<dbReference type="EMBL" id="MVGT01002394">
    <property type="protein sequence ID" value="OVA07945.1"/>
    <property type="molecule type" value="Genomic_DNA"/>
</dbReference>
<sequence length="163" mass="18370">MIKLTSRMLIHESISLPSPLRLESQQAVLAAQPVANIVAKDRSSPSSWSSNGTRNQQGYNDINNRGFSNNNRGHRNHVASNCTSSPPICHLCGHGNHVASNCWQRFDQNYVLLMYRLQRHLLQVLILRIVWTQSTPTIGFLTVETKDVEKMVYSSTSDLVQPK</sequence>
<dbReference type="Proteomes" id="UP000195402">
    <property type="component" value="Unassembled WGS sequence"/>
</dbReference>
<evidence type="ECO:0008006" key="4">
    <source>
        <dbReference type="Google" id="ProtNLM"/>
    </source>
</evidence>
<evidence type="ECO:0000313" key="3">
    <source>
        <dbReference type="Proteomes" id="UP000195402"/>
    </source>
</evidence>
<keyword evidence="3" id="KW-1185">Reference proteome</keyword>
<feature type="compositionally biased region" description="Polar residues" evidence="1">
    <location>
        <begin position="44"/>
        <end position="71"/>
    </location>
</feature>
<evidence type="ECO:0000256" key="1">
    <source>
        <dbReference type="SAM" id="MobiDB-lite"/>
    </source>
</evidence>
<name>A0A200QBY8_MACCD</name>
<dbReference type="AlphaFoldDB" id="A0A200QBY8"/>
<organism evidence="2 3">
    <name type="scientific">Macleaya cordata</name>
    <name type="common">Five-seeded plume-poppy</name>
    <name type="synonym">Bocconia cordata</name>
    <dbReference type="NCBI Taxonomy" id="56857"/>
    <lineage>
        <taxon>Eukaryota</taxon>
        <taxon>Viridiplantae</taxon>
        <taxon>Streptophyta</taxon>
        <taxon>Embryophyta</taxon>
        <taxon>Tracheophyta</taxon>
        <taxon>Spermatophyta</taxon>
        <taxon>Magnoliopsida</taxon>
        <taxon>Ranunculales</taxon>
        <taxon>Papaveraceae</taxon>
        <taxon>Papaveroideae</taxon>
        <taxon>Macleaya</taxon>
    </lineage>
</organism>
<feature type="region of interest" description="Disordered" evidence="1">
    <location>
        <begin position="41"/>
        <end position="72"/>
    </location>
</feature>
<proteinExistence type="predicted"/>
<comment type="caution">
    <text evidence="2">The sequence shown here is derived from an EMBL/GenBank/DDBJ whole genome shotgun (WGS) entry which is preliminary data.</text>
</comment>
<accession>A0A200QBY8</accession>
<dbReference type="InParanoid" id="A0A200QBY8"/>
<protein>
    <recommendedName>
        <fullName evidence="4">Zinc finger protein</fullName>
    </recommendedName>
</protein>
<evidence type="ECO:0000313" key="2">
    <source>
        <dbReference type="EMBL" id="OVA07945.1"/>
    </source>
</evidence>